<feature type="transmembrane region" description="Helical" evidence="13">
    <location>
        <begin position="590"/>
        <end position="615"/>
    </location>
</feature>
<dbReference type="GO" id="GO:0005886">
    <property type="term" value="C:plasma membrane"/>
    <property type="evidence" value="ECO:0007669"/>
    <property type="project" value="UniProtKB-SubCell"/>
</dbReference>
<evidence type="ECO:0000256" key="1">
    <source>
        <dbReference type="ARBA" id="ARBA00004651"/>
    </source>
</evidence>
<name>A0A182INN8_ANOAO</name>
<keyword evidence="6 13" id="KW-1133">Transmembrane helix</keyword>
<dbReference type="PANTHER" id="PTHR48021:SF96">
    <property type="entry name" value="FACILITATED TREHALOSE TRANSPORTER TRET1-1-RELATED"/>
    <property type="match status" value="1"/>
</dbReference>
<proteinExistence type="inferred from homology"/>
<dbReference type="GO" id="GO:0051119">
    <property type="term" value="F:sugar transmembrane transporter activity"/>
    <property type="evidence" value="ECO:0007669"/>
    <property type="project" value="InterPro"/>
</dbReference>
<feature type="domain" description="Major facilitator superfamily (MFS) profile" evidence="14">
    <location>
        <begin position="352"/>
        <end position="779"/>
    </location>
</feature>
<dbReference type="PROSITE" id="PS50850">
    <property type="entry name" value="MFS"/>
    <property type="match status" value="1"/>
</dbReference>
<sequence length="810" mass="89068">MSTGRPGGGGVGGGGGTGGGSGSGPMGRIVDKIKRTMTNEGGDEIRDPLQYGYQRVNTAEGSLSTSTTATSLDTIVLDTNAEDLGSVPARGLQQPQRTFSPILETEDTNPFLATTEKVKPKSSLKSSRVSFDQEEDQFDEDENNFRKQREHFQKHKSHSTSEHKTQLIKELRHLLATDNRRHFQGKKHVSLDVKSAKVLEQLLKASSSSDDFEGQRKEFQERKHKSLDARHISFKFDREPSPSSSEENFEPSTSLLRIDADITKPVIIDLKDLDSSDEEDYISSRKHFQQSKSMSTDSRKSIRFLEMEMGTKEENMRTSVPFVRQITEEGKPKLEVYRPTTNPIFIWTQVLAALTVSLGSMVVGFSSAYTSPALVSMQNRNITSFEVTEQSGSWVGGIMPLAGLAGGIIGGPMIEYLGRKNTILATATPFIIAWLLIGCATHVSMVLVGRALSGLCVGIASLSLPVYLGETVQPEVRGTLGLLPTAFGNIGILLCFVAGNYLEWSGLAFLGATLPVPFLLMMFLIPETPRWYVSRNREERARKALQWLRGRKADVEPELKGISKSHQESERHASKSAMLDLLTKANLKPLMISLGLMFFQQMSGINAVIFYTVTIFKAAEAGLDENLCTIVVGVVNFIATFIATVLIDRAGRKMLLYISDVAMIVTLMTLGAFFYMKDNGHDVSHIGWLPLAAFVVFVLGFSLGFGPIPWLMMGEILPGKIRGSAASVATAFNWTCTFIVTKTFTDVSAALGMSGAFWMFGSVCIVGLLFVILYVPETQGKSLEDIERKMMGRVRRMSSVANIKPLSFNM</sequence>
<feature type="transmembrane region" description="Helical" evidence="13">
    <location>
        <begin position="627"/>
        <end position="647"/>
    </location>
</feature>
<comment type="subcellular location">
    <subcellularLocation>
        <location evidence="1">Cell membrane</location>
        <topology evidence="1">Multi-pass membrane protein</topology>
    </subcellularLocation>
</comment>
<evidence type="ECO:0000256" key="7">
    <source>
        <dbReference type="ARBA" id="ARBA00023136"/>
    </source>
</evidence>
<dbReference type="PRINTS" id="PR00171">
    <property type="entry name" value="SUGRTRNSPORT"/>
</dbReference>
<evidence type="ECO:0000256" key="8">
    <source>
        <dbReference type="ARBA" id="ARBA00023180"/>
    </source>
</evidence>
<dbReference type="InterPro" id="IPR005829">
    <property type="entry name" value="Sugar_transporter_CS"/>
</dbReference>
<feature type="transmembrane region" description="Helical" evidence="13">
    <location>
        <begin position="507"/>
        <end position="525"/>
    </location>
</feature>
<evidence type="ECO:0000256" key="12">
    <source>
        <dbReference type="SAM" id="MobiDB-lite"/>
    </source>
</evidence>
<dbReference type="InterPro" id="IPR044775">
    <property type="entry name" value="MFS_ERD6/Tret1-like"/>
</dbReference>
<feature type="compositionally biased region" description="Gly residues" evidence="12">
    <location>
        <begin position="1"/>
        <end position="25"/>
    </location>
</feature>
<dbReference type="InterPro" id="IPR003663">
    <property type="entry name" value="Sugar/inositol_transpt"/>
</dbReference>
<accession>A0A182INN8</accession>
<dbReference type="SUPFAM" id="SSF103473">
    <property type="entry name" value="MFS general substrate transporter"/>
    <property type="match status" value="1"/>
</dbReference>
<keyword evidence="3" id="KW-1003">Cell membrane</keyword>
<evidence type="ECO:0000256" key="11">
    <source>
        <dbReference type="ARBA" id="ARBA00069106"/>
    </source>
</evidence>
<dbReference type="PROSITE" id="PS00217">
    <property type="entry name" value="SUGAR_TRANSPORT_2"/>
    <property type="match status" value="1"/>
</dbReference>
<dbReference type="GO" id="GO:0015574">
    <property type="term" value="F:trehalose transmembrane transporter activity"/>
    <property type="evidence" value="ECO:0007669"/>
    <property type="project" value="UniProtKB-ARBA"/>
</dbReference>
<evidence type="ECO:0000256" key="13">
    <source>
        <dbReference type="SAM" id="Phobius"/>
    </source>
</evidence>
<keyword evidence="8" id="KW-0325">Glycoprotein</keyword>
<protein>
    <recommendedName>
        <fullName evidence="11">Facilitated trehalose transporter Tret1</fullName>
    </recommendedName>
</protein>
<keyword evidence="2" id="KW-0813">Transport</keyword>
<dbReference type="InterPro" id="IPR036259">
    <property type="entry name" value="MFS_trans_sf"/>
</dbReference>
<evidence type="ECO:0000256" key="2">
    <source>
        <dbReference type="ARBA" id="ARBA00022448"/>
    </source>
</evidence>
<comment type="similarity">
    <text evidence="9">Belongs to the major facilitator superfamily. Sugar transporter (TC 2.A.1.1) family. Trehalose transporter subfamily.</text>
</comment>
<evidence type="ECO:0000259" key="14">
    <source>
        <dbReference type="PROSITE" id="PS50850"/>
    </source>
</evidence>
<evidence type="ECO:0000313" key="15">
    <source>
        <dbReference type="EnsemblMetazoa" id="AATE002549-PA.1"/>
    </source>
</evidence>
<feature type="transmembrane region" description="Helical" evidence="13">
    <location>
        <begin position="688"/>
        <end position="712"/>
    </location>
</feature>
<keyword evidence="5 13" id="KW-0812">Transmembrane</keyword>
<feature type="transmembrane region" description="Helical" evidence="13">
    <location>
        <begin position="344"/>
        <end position="371"/>
    </location>
</feature>
<dbReference type="VEuPathDB" id="VectorBase:AATE002549"/>
<evidence type="ECO:0000256" key="3">
    <source>
        <dbReference type="ARBA" id="ARBA00022475"/>
    </source>
</evidence>
<feature type="compositionally biased region" description="Acidic residues" evidence="12">
    <location>
        <begin position="132"/>
        <end position="142"/>
    </location>
</feature>
<feature type="transmembrane region" description="Helical" evidence="13">
    <location>
        <begin position="451"/>
        <end position="468"/>
    </location>
</feature>
<dbReference type="PANTHER" id="PTHR48021">
    <property type="match status" value="1"/>
</dbReference>
<feature type="transmembrane region" description="Helical" evidence="13">
    <location>
        <begin position="480"/>
        <end position="501"/>
    </location>
</feature>
<dbReference type="PROSITE" id="PS00216">
    <property type="entry name" value="SUGAR_TRANSPORT_1"/>
    <property type="match status" value="1"/>
</dbReference>
<feature type="region of interest" description="Disordered" evidence="12">
    <location>
        <begin position="122"/>
        <end position="143"/>
    </location>
</feature>
<evidence type="ECO:0000256" key="10">
    <source>
        <dbReference type="ARBA" id="ARBA00060205"/>
    </source>
</evidence>
<dbReference type="STRING" id="41427.A0A182INN8"/>
<dbReference type="Gene3D" id="1.20.1250.20">
    <property type="entry name" value="MFS general substrate transporter like domains"/>
    <property type="match status" value="1"/>
</dbReference>
<feature type="transmembrane region" description="Helical" evidence="13">
    <location>
        <begin position="756"/>
        <end position="775"/>
    </location>
</feature>
<dbReference type="AlphaFoldDB" id="A0A182INN8"/>
<evidence type="ECO:0000256" key="4">
    <source>
        <dbReference type="ARBA" id="ARBA00022597"/>
    </source>
</evidence>
<dbReference type="InterPro" id="IPR050549">
    <property type="entry name" value="MFS_Trehalose_Transporter"/>
</dbReference>
<dbReference type="InterPro" id="IPR020846">
    <property type="entry name" value="MFS_dom"/>
</dbReference>
<feature type="transmembrane region" description="Helical" evidence="13">
    <location>
        <begin position="391"/>
        <end position="411"/>
    </location>
</feature>
<organism evidence="15">
    <name type="scientific">Anopheles atroparvus</name>
    <name type="common">European mosquito</name>
    <dbReference type="NCBI Taxonomy" id="41427"/>
    <lineage>
        <taxon>Eukaryota</taxon>
        <taxon>Metazoa</taxon>
        <taxon>Ecdysozoa</taxon>
        <taxon>Arthropoda</taxon>
        <taxon>Hexapoda</taxon>
        <taxon>Insecta</taxon>
        <taxon>Pterygota</taxon>
        <taxon>Neoptera</taxon>
        <taxon>Endopterygota</taxon>
        <taxon>Diptera</taxon>
        <taxon>Nematocera</taxon>
        <taxon>Culicoidea</taxon>
        <taxon>Culicidae</taxon>
        <taxon>Anophelinae</taxon>
        <taxon>Anopheles</taxon>
    </lineage>
</organism>
<comment type="function">
    <text evidence="10">High-capacity facilitative transporter for trehalose. Does not transport maltose, sucrose or lactose. Mediates the bidirectional transfer of trehalose. Responsible for the transport of trehalose synthesized in the fat body and the incorporation of trehalose into other tissues that require a carbon source, thereby regulating trehalose levels in the hemolymph.</text>
</comment>
<dbReference type="CDD" id="cd17358">
    <property type="entry name" value="MFS_GLUT6_8_Class3_like"/>
    <property type="match status" value="1"/>
</dbReference>
<dbReference type="NCBIfam" id="TIGR00879">
    <property type="entry name" value="SP"/>
    <property type="match status" value="1"/>
</dbReference>
<evidence type="ECO:0000256" key="9">
    <source>
        <dbReference type="ARBA" id="ARBA00024348"/>
    </source>
</evidence>
<reference evidence="15" key="1">
    <citation type="submission" date="2022-08" db="UniProtKB">
        <authorList>
            <consortium name="EnsemblMetazoa"/>
        </authorList>
    </citation>
    <scope>IDENTIFICATION</scope>
    <source>
        <strain evidence="15">EBRO</strain>
    </source>
</reference>
<feature type="transmembrane region" description="Helical" evidence="13">
    <location>
        <begin position="654"/>
        <end position="676"/>
    </location>
</feature>
<feature type="transmembrane region" description="Helical" evidence="13">
    <location>
        <begin position="724"/>
        <end position="744"/>
    </location>
</feature>
<keyword evidence="7 13" id="KW-0472">Membrane</keyword>
<dbReference type="InterPro" id="IPR005828">
    <property type="entry name" value="MFS_sugar_transport-like"/>
</dbReference>
<dbReference type="EnsemblMetazoa" id="AATE002549-RA">
    <property type="protein sequence ID" value="AATE002549-PA.1"/>
    <property type="gene ID" value="AATE002549"/>
</dbReference>
<feature type="transmembrane region" description="Helical" evidence="13">
    <location>
        <begin position="423"/>
        <end position="445"/>
    </location>
</feature>
<evidence type="ECO:0000256" key="6">
    <source>
        <dbReference type="ARBA" id="ARBA00022989"/>
    </source>
</evidence>
<feature type="region of interest" description="Disordered" evidence="12">
    <location>
        <begin position="1"/>
        <end position="28"/>
    </location>
</feature>
<keyword evidence="4" id="KW-0762">Sugar transport</keyword>
<dbReference type="FunFam" id="1.20.1250.20:FF:000055">
    <property type="entry name" value="Facilitated trehalose transporter Tret1-2 homolog"/>
    <property type="match status" value="1"/>
</dbReference>
<evidence type="ECO:0000256" key="5">
    <source>
        <dbReference type="ARBA" id="ARBA00022692"/>
    </source>
</evidence>
<dbReference type="Pfam" id="PF00083">
    <property type="entry name" value="Sugar_tr"/>
    <property type="match status" value="1"/>
</dbReference>